<evidence type="ECO:0000256" key="7">
    <source>
        <dbReference type="PIRNR" id="PIRNR000232"/>
    </source>
</evidence>
<evidence type="ECO:0000313" key="11">
    <source>
        <dbReference type="EMBL" id="AUM74478.1"/>
    </source>
</evidence>
<protein>
    <recommendedName>
        <fullName evidence="7">Putative NAD(P)H nitroreductase</fullName>
        <ecNumber evidence="7">1.-.-.-</ecNumber>
    </recommendedName>
</protein>
<dbReference type="InterPro" id="IPR000415">
    <property type="entry name" value="Nitroreductase-like"/>
</dbReference>
<dbReference type="EMBL" id="CP025583">
    <property type="protein sequence ID" value="AUM74478.1"/>
    <property type="molecule type" value="Genomic_DNA"/>
</dbReference>
<reference evidence="12" key="1">
    <citation type="submission" date="2017-12" db="EMBL/GenBank/DDBJ databases">
        <title>Genomic analysis of Paracoccus sp. CBA4604.</title>
        <authorList>
            <person name="Roh S.W."/>
            <person name="Kim J.Y."/>
            <person name="Kim J.S."/>
        </authorList>
    </citation>
    <scope>NUCLEOTIDE SEQUENCE [LARGE SCALE GENOMIC DNA]</scope>
    <source>
        <strain evidence="12">CBA4604</strain>
    </source>
</reference>
<comment type="similarity">
    <text evidence="1 7">Belongs to the nitroreductase family.</text>
</comment>
<dbReference type="EC" id="1.-.-.-" evidence="7"/>
<dbReference type="Proteomes" id="UP000234882">
    <property type="component" value="Chromosome"/>
</dbReference>
<dbReference type="InterPro" id="IPR026021">
    <property type="entry name" value="YdjA-like"/>
</dbReference>
<dbReference type="PIRSF" id="PIRSF000232">
    <property type="entry name" value="YdjA"/>
    <property type="match status" value="1"/>
</dbReference>
<keyword evidence="12" id="KW-1185">Reference proteome</keyword>
<comment type="cofactor">
    <cofactor evidence="8">
        <name>FMN</name>
        <dbReference type="ChEBI" id="CHEBI:58210"/>
    </cofactor>
    <text evidence="8">Binds 1 FMN per subunit.</text>
</comment>
<dbReference type="Pfam" id="PF00881">
    <property type="entry name" value="Nitroreductase"/>
    <property type="match status" value="1"/>
</dbReference>
<evidence type="ECO:0000259" key="10">
    <source>
        <dbReference type="Pfam" id="PF00881"/>
    </source>
</evidence>
<evidence type="ECO:0000256" key="8">
    <source>
        <dbReference type="PIRSR" id="PIRSR000232-1"/>
    </source>
</evidence>
<feature type="binding site" description="in other chain" evidence="8">
    <location>
        <begin position="15"/>
        <end position="17"/>
    </location>
    <ligand>
        <name>FMN</name>
        <dbReference type="ChEBI" id="CHEBI:58210"/>
        <note>ligand shared between dimeric partners</note>
    </ligand>
</feature>
<dbReference type="InterPro" id="IPR029479">
    <property type="entry name" value="Nitroreductase"/>
</dbReference>
<dbReference type="SUPFAM" id="SSF55469">
    <property type="entry name" value="FMN-dependent nitroreductase-like"/>
    <property type="match status" value="1"/>
</dbReference>
<dbReference type="PANTHER" id="PTHR43821:SF1">
    <property type="entry name" value="NAD(P)H NITROREDUCTASE YDJA-RELATED"/>
    <property type="match status" value="1"/>
</dbReference>
<sequence>MPDPHQDSVEFLRTRRSYPPVLMTGPGPDDVQLRELLTMAARSPDHGKLEPWRFVVIRGEALARLAPMVEEASLSAGNSREKAAKHRAAFQVPVVVAVVSSPVDSDKVPRWEQFLSSGAVCLGLVNAALASGFAASWLTGVAAQPEFAAKHLGLTEGEKIVGLIHIGSRGPTAPPDRPRPDMDSKITVLE</sequence>
<accession>A0A2K9MFR5</accession>
<feature type="binding site" evidence="8">
    <location>
        <position position="46"/>
    </location>
    <ligand>
        <name>FMN</name>
        <dbReference type="ChEBI" id="CHEBI:58210"/>
        <note>ligand shared between dimeric partners</note>
    </ligand>
</feature>
<keyword evidence="4 7" id="KW-0521">NADP</keyword>
<keyword evidence="3 7" id="KW-0288">FMN</keyword>
<feature type="domain" description="Nitroreductase" evidence="10">
    <location>
        <begin position="14"/>
        <end position="167"/>
    </location>
</feature>
<evidence type="ECO:0000313" key="12">
    <source>
        <dbReference type="Proteomes" id="UP000234882"/>
    </source>
</evidence>
<evidence type="ECO:0000256" key="5">
    <source>
        <dbReference type="ARBA" id="ARBA00023002"/>
    </source>
</evidence>
<dbReference type="OrthoDB" id="9804207at2"/>
<evidence type="ECO:0000256" key="9">
    <source>
        <dbReference type="SAM" id="MobiDB-lite"/>
    </source>
</evidence>
<feature type="region of interest" description="Disordered" evidence="9">
    <location>
        <begin position="167"/>
        <end position="190"/>
    </location>
</feature>
<dbReference type="AlphaFoldDB" id="A0A2K9MFR5"/>
<keyword evidence="5 7" id="KW-0560">Oxidoreductase</keyword>
<dbReference type="GO" id="GO:0016491">
    <property type="term" value="F:oxidoreductase activity"/>
    <property type="evidence" value="ECO:0007669"/>
    <property type="project" value="UniProtKB-UniRule"/>
</dbReference>
<dbReference type="KEGG" id="paru:CYR75_09490"/>
<dbReference type="Gene3D" id="3.40.109.10">
    <property type="entry name" value="NADH Oxidase"/>
    <property type="match status" value="1"/>
</dbReference>
<keyword evidence="2 7" id="KW-0285">Flavoprotein</keyword>
<keyword evidence="6 7" id="KW-0520">NAD</keyword>
<feature type="binding site" evidence="8">
    <location>
        <position position="42"/>
    </location>
    <ligand>
        <name>FMN</name>
        <dbReference type="ChEBI" id="CHEBI:58210"/>
        <note>ligand shared between dimeric partners</note>
    </ligand>
</feature>
<dbReference type="RefSeq" id="WP_101499824.1">
    <property type="nucleotide sequence ID" value="NZ_CP025583.1"/>
</dbReference>
<evidence type="ECO:0000256" key="4">
    <source>
        <dbReference type="ARBA" id="ARBA00022857"/>
    </source>
</evidence>
<gene>
    <name evidence="11" type="ORF">CYR75_09490</name>
</gene>
<proteinExistence type="inferred from homology"/>
<feature type="binding site" description="in other chain" evidence="8">
    <location>
        <begin position="137"/>
        <end position="139"/>
    </location>
    <ligand>
        <name>FMN</name>
        <dbReference type="ChEBI" id="CHEBI:58210"/>
        <note>ligand shared between dimeric partners</note>
    </ligand>
</feature>
<evidence type="ECO:0000256" key="2">
    <source>
        <dbReference type="ARBA" id="ARBA00022630"/>
    </source>
</evidence>
<dbReference type="InterPro" id="IPR052530">
    <property type="entry name" value="NAD(P)H_nitroreductase"/>
</dbReference>
<dbReference type="PANTHER" id="PTHR43821">
    <property type="entry name" value="NAD(P)H NITROREDUCTASE YDJA-RELATED"/>
    <property type="match status" value="1"/>
</dbReference>
<evidence type="ECO:0000256" key="6">
    <source>
        <dbReference type="ARBA" id="ARBA00023027"/>
    </source>
</evidence>
<evidence type="ECO:0000256" key="1">
    <source>
        <dbReference type="ARBA" id="ARBA00007118"/>
    </source>
</evidence>
<evidence type="ECO:0000256" key="3">
    <source>
        <dbReference type="ARBA" id="ARBA00022643"/>
    </source>
</evidence>
<organism evidence="11 12">
    <name type="scientific">Paracoccus jeotgali</name>
    <dbReference type="NCBI Taxonomy" id="2065379"/>
    <lineage>
        <taxon>Bacteria</taxon>
        <taxon>Pseudomonadati</taxon>
        <taxon>Pseudomonadota</taxon>
        <taxon>Alphaproteobacteria</taxon>
        <taxon>Rhodobacterales</taxon>
        <taxon>Paracoccaceae</taxon>
        <taxon>Paracoccus</taxon>
    </lineage>
</organism>
<name>A0A2K9MFR5_9RHOB</name>
<dbReference type="CDD" id="cd02135">
    <property type="entry name" value="YdjA-like"/>
    <property type="match status" value="1"/>
</dbReference>